<evidence type="ECO:0000256" key="1">
    <source>
        <dbReference type="SAM" id="Phobius"/>
    </source>
</evidence>
<dbReference type="Proteomes" id="UP000515146">
    <property type="component" value="Unplaced"/>
</dbReference>
<keyword evidence="1" id="KW-1133">Transmembrane helix</keyword>
<accession>A0A6P6XTP2</accession>
<sequence>MDCELIVATECNEQYSKKLESNTRDTFEKVCDPIVGSNYGWSCWNQQESDSWYYVGIIIGILILIIIGACLVYRIYSYTKPLRIDEPIFSMLGKQEIIEFMKK</sequence>
<name>A0A6P6XTP2_DERPT</name>
<organism evidence="2 3">
    <name type="scientific">Dermatophagoides pteronyssinus</name>
    <name type="common">European house dust mite</name>
    <dbReference type="NCBI Taxonomy" id="6956"/>
    <lineage>
        <taxon>Eukaryota</taxon>
        <taxon>Metazoa</taxon>
        <taxon>Ecdysozoa</taxon>
        <taxon>Arthropoda</taxon>
        <taxon>Chelicerata</taxon>
        <taxon>Arachnida</taxon>
        <taxon>Acari</taxon>
        <taxon>Acariformes</taxon>
        <taxon>Sarcoptiformes</taxon>
        <taxon>Astigmata</taxon>
        <taxon>Psoroptidia</taxon>
        <taxon>Analgoidea</taxon>
        <taxon>Pyroglyphidae</taxon>
        <taxon>Dermatophagoidinae</taxon>
        <taxon>Dermatophagoides</taxon>
    </lineage>
</organism>
<evidence type="ECO:0000313" key="2">
    <source>
        <dbReference type="Proteomes" id="UP000515146"/>
    </source>
</evidence>
<reference evidence="3" key="1">
    <citation type="submission" date="2025-08" db="UniProtKB">
        <authorList>
            <consortium name="RefSeq"/>
        </authorList>
    </citation>
    <scope>IDENTIFICATION</scope>
    <source>
        <strain evidence="3">Airmid</strain>
    </source>
</reference>
<keyword evidence="1" id="KW-0472">Membrane</keyword>
<dbReference type="KEGG" id="dpte:113791255"/>
<dbReference type="AlphaFoldDB" id="A0A6P6XTP2"/>
<protein>
    <submittedName>
        <fullName evidence="3">Uncharacterized protein LOC113791255</fullName>
    </submittedName>
</protein>
<dbReference type="InParanoid" id="A0A6P6XTP2"/>
<keyword evidence="1" id="KW-0812">Transmembrane</keyword>
<proteinExistence type="predicted"/>
<dbReference type="RefSeq" id="XP_027196807.1">
    <property type="nucleotide sequence ID" value="XM_027341006.1"/>
</dbReference>
<gene>
    <name evidence="3" type="primary">LOC113791255</name>
</gene>
<evidence type="ECO:0000313" key="3">
    <source>
        <dbReference type="RefSeq" id="XP_027196807.1"/>
    </source>
</evidence>
<feature type="transmembrane region" description="Helical" evidence="1">
    <location>
        <begin position="52"/>
        <end position="73"/>
    </location>
</feature>
<keyword evidence="2" id="KW-1185">Reference proteome</keyword>